<evidence type="ECO:0000256" key="8">
    <source>
        <dbReference type="ARBA" id="ARBA00034078"/>
    </source>
</evidence>
<dbReference type="Gene3D" id="3.10.20.30">
    <property type="match status" value="1"/>
</dbReference>
<evidence type="ECO:0000256" key="7">
    <source>
        <dbReference type="ARBA" id="ARBA00023014"/>
    </source>
</evidence>
<evidence type="ECO:0000256" key="2">
    <source>
        <dbReference type="ARBA" id="ARBA00022448"/>
    </source>
</evidence>
<keyword evidence="5" id="KW-0249">Electron transport</keyword>
<keyword evidence="7" id="KW-0411">Iron-sulfur</keyword>
<feature type="non-terminal residue" evidence="10">
    <location>
        <position position="1"/>
    </location>
</feature>
<dbReference type="SUPFAM" id="SSF54292">
    <property type="entry name" value="2Fe-2S ferredoxin-like"/>
    <property type="match status" value="1"/>
</dbReference>
<comment type="cofactor">
    <cofactor evidence="8">
        <name>[2Fe-2S] cluster</name>
        <dbReference type="ChEBI" id="CHEBI:190135"/>
    </cofactor>
</comment>
<evidence type="ECO:0000256" key="5">
    <source>
        <dbReference type="ARBA" id="ARBA00022982"/>
    </source>
</evidence>
<dbReference type="CDD" id="cd00207">
    <property type="entry name" value="fer2"/>
    <property type="match status" value="1"/>
</dbReference>
<evidence type="ECO:0000256" key="3">
    <source>
        <dbReference type="ARBA" id="ARBA00022714"/>
    </source>
</evidence>
<dbReference type="InterPro" id="IPR001041">
    <property type="entry name" value="2Fe-2S_ferredoxin-type"/>
</dbReference>
<dbReference type="GO" id="GO:0051537">
    <property type="term" value="F:2 iron, 2 sulfur cluster binding"/>
    <property type="evidence" value="ECO:0007669"/>
    <property type="project" value="UniProtKB-KW"/>
</dbReference>
<dbReference type="EMBL" id="DPXL01000155">
    <property type="protein sequence ID" value="HCM32147.1"/>
    <property type="molecule type" value="Genomic_DNA"/>
</dbReference>
<organism evidence="10 11">
    <name type="scientific">Acinetobacter radioresistens</name>
    <dbReference type="NCBI Taxonomy" id="40216"/>
    <lineage>
        <taxon>Bacteria</taxon>
        <taxon>Pseudomonadati</taxon>
        <taxon>Pseudomonadota</taxon>
        <taxon>Gammaproteobacteria</taxon>
        <taxon>Moraxellales</taxon>
        <taxon>Moraxellaceae</taxon>
        <taxon>Acinetobacter</taxon>
    </lineage>
</organism>
<evidence type="ECO:0000256" key="6">
    <source>
        <dbReference type="ARBA" id="ARBA00023004"/>
    </source>
</evidence>
<dbReference type="InterPro" id="IPR006058">
    <property type="entry name" value="2Fe2S_fd_BS"/>
</dbReference>
<dbReference type="PANTHER" id="PTHR43112">
    <property type="entry name" value="FERREDOXIN"/>
    <property type="match status" value="1"/>
</dbReference>
<evidence type="ECO:0000313" key="10">
    <source>
        <dbReference type="EMBL" id="HCM32147.1"/>
    </source>
</evidence>
<proteinExistence type="inferred from homology"/>
<dbReference type="PROSITE" id="PS51085">
    <property type="entry name" value="2FE2S_FER_2"/>
    <property type="match status" value="1"/>
</dbReference>
<dbReference type="PROSITE" id="PS00197">
    <property type="entry name" value="2FE2S_FER_1"/>
    <property type="match status" value="1"/>
</dbReference>
<evidence type="ECO:0000256" key="4">
    <source>
        <dbReference type="ARBA" id="ARBA00022723"/>
    </source>
</evidence>
<comment type="similarity">
    <text evidence="1">Belongs to the 2Fe2S plant-type ferredoxin family.</text>
</comment>
<dbReference type="GO" id="GO:0046872">
    <property type="term" value="F:metal ion binding"/>
    <property type="evidence" value="ECO:0007669"/>
    <property type="project" value="UniProtKB-KW"/>
</dbReference>
<keyword evidence="6" id="KW-0408">Iron</keyword>
<protein>
    <submittedName>
        <fullName evidence="10">Phenylacetic acid degradation protein</fullName>
    </submittedName>
</protein>
<evidence type="ECO:0000313" key="11">
    <source>
        <dbReference type="Proteomes" id="UP000262257"/>
    </source>
</evidence>
<feature type="domain" description="2Fe-2S ferredoxin-type" evidence="9">
    <location>
        <begin position="1"/>
        <end position="63"/>
    </location>
</feature>
<comment type="caution">
    <text evidence="10">The sequence shown here is derived from an EMBL/GenBank/DDBJ whole genome shotgun (WGS) entry which is preliminary data.</text>
</comment>
<keyword evidence="2" id="KW-0813">Transport</keyword>
<dbReference type="InterPro" id="IPR036010">
    <property type="entry name" value="2Fe-2S_ferredoxin-like_sf"/>
</dbReference>
<reference evidence="10 11" key="1">
    <citation type="journal article" date="2018" name="Nat. Biotechnol.">
        <title>A standardized bacterial taxonomy based on genome phylogeny substantially revises the tree of life.</title>
        <authorList>
            <person name="Parks D.H."/>
            <person name="Chuvochina M."/>
            <person name="Waite D.W."/>
            <person name="Rinke C."/>
            <person name="Skarshewski A."/>
            <person name="Chaumeil P.A."/>
            <person name="Hugenholtz P."/>
        </authorList>
    </citation>
    <scope>NUCLEOTIDE SEQUENCE [LARGE SCALE GENOMIC DNA]</scope>
    <source>
        <strain evidence="10">UBA10045</strain>
    </source>
</reference>
<gene>
    <name evidence="10" type="ORF">DIC32_12295</name>
</gene>
<evidence type="ECO:0000259" key="9">
    <source>
        <dbReference type="PROSITE" id="PS51085"/>
    </source>
</evidence>
<evidence type="ECO:0000256" key="1">
    <source>
        <dbReference type="ARBA" id="ARBA00007874"/>
    </source>
</evidence>
<dbReference type="Proteomes" id="UP000262257">
    <property type="component" value="Unassembled WGS sequence"/>
</dbReference>
<dbReference type="PANTHER" id="PTHR43112:SF3">
    <property type="entry name" value="FERREDOXIN-2, CHLOROPLASTIC"/>
    <property type="match status" value="1"/>
</dbReference>
<dbReference type="AlphaFoldDB" id="A0A3D3G3K0"/>
<dbReference type="Pfam" id="PF00111">
    <property type="entry name" value="Fer2"/>
    <property type="match status" value="1"/>
</dbReference>
<dbReference type="InterPro" id="IPR012675">
    <property type="entry name" value="Beta-grasp_dom_sf"/>
</dbReference>
<accession>A0A3D3G3K0</accession>
<name>A0A3D3G3K0_ACIRA</name>
<keyword evidence="3" id="KW-0001">2Fe-2S</keyword>
<keyword evidence="4" id="KW-0479">Metal-binding</keyword>
<sequence>RAGADLPYACKGGVCATCKCKIIEGKVDMAVNYSLEEDEIAQGYVLSCQARPVTANVRLSFDE</sequence>